<dbReference type="InterPro" id="IPR039763">
    <property type="entry name" value="ARMT1"/>
</dbReference>
<accession>A0A5N8W4F5</accession>
<evidence type="ECO:0000256" key="6">
    <source>
        <dbReference type="ARBA" id="ARBA00023211"/>
    </source>
</evidence>
<evidence type="ECO:0000256" key="7">
    <source>
        <dbReference type="ARBA" id="ARBA00048809"/>
    </source>
</evidence>
<comment type="catalytic activity">
    <reaction evidence="7">
        <text>beta-D-fructose 6-phosphate = dihydroxyacetone + D-glyceraldehyde 3-phosphate</text>
        <dbReference type="Rhea" id="RHEA:28002"/>
        <dbReference type="ChEBI" id="CHEBI:16016"/>
        <dbReference type="ChEBI" id="CHEBI:57634"/>
        <dbReference type="ChEBI" id="CHEBI:59776"/>
    </reaction>
</comment>
<feature type="domain" description="Damage-control phosphatase ARMT1-like metal-binding" evidence="8">
    <location>
        <begin position="21"/>
        <end position="357"/>
    </location>
</feature>
<evidence type="ECO:0000256" key="1">
    <source>
        <dbReference type="ARBA" id="ARBA00001326"/>
    </source>
</evidence>
<dbReference type="SUPFAM" id="SSF111321">
    <property type="entry name" value="AF1104-like"/>
    <property type="match status" value="1"/>
</dbReference>
<dbReference type="GO" id="GO:0016791">
    <property type="term" value="F:phosphatase activity"/>
    <property type="evidence" value="ECO:0007669"/>
    <property type="project" value="TreeGrafter"/>
</dbReference>
<dbReference type="GO" id="GO:0046872">
    <property type="term" value="F:metal ion binding"/>
    <property type="evidence" value="ECO:0007669"/>
    <property type="project" value="UniProtKB-KW"/>
</dbReference>
<dbReference type="EMBL" id="VJZE01000113">
    <property type="protein sequence ID" value="MPY41766.1"/>
    <property type="molecule type" value="Genomic_DNA"/>
</dbReference>
<protein>
    <submittedName>
        <fullName evidence="9">Protein-glutamate O-methyltransferase family protein</fullName>
    </submittedName>
</protein>
<dbReference type="GO" id="GO:0008168">
    <property type="term" value="F:methyltransferase activity"/>
    <property type="evidence" value="ECO:0007669"/>
    <property type="project" value="UniProtKB-KW"/>
</dbReference>
<comment type="caution">
    <text evidence="9">The sequence shown here is derived from an EMBL/GenBank/DDBJ whole genome shotgun (WGS) entry which is preliminary data.</text>
</comment>
<evidence type="ECO:0000313" key="9">
    <source>
        <dbReference type="EMBL" id="MPY41766.1"/>
    </source>
</evidence>
<keyword evidence="9" id="KW-0489">Methyltransferase</keyword>
<keyword evidence="9" id="KW-0808">Transferase</keyword>
<keyword evidence="6" id="KW-0464">Manganese</keyword>
<evidence type="ECO:0000256" key="4">
    <source>
        <dbReference type="ARBA" id="ARBA00022723"/>
    </source>
</evidence>
<dbReference type="InterPro" id="IPR002791">
    <property type="entry name" value="ARMT1-like_metal-bd"/>
</dbReference>
<dbReference type="GO" id="GO:0032259">
    <property type="term" value="P:methylation"/>
    <property type="evidence" value="ECO:0007669"/>
    <property type="project" value="UniProtKB-KW"/>
</dbReference>
<comment type="cofactor">
    <cofactor evidence="2">
        <name>Mn(2+)</name>
        <dbReference type="ChEBI" id="CHEBI:29035"/>
    </cofactor>
</comment>
<proteinExistence type="inferred from homology"/>
<dbReference type="Proteomes" id="UP000326979">
    <property type="component" value="Unassembled WGS sequence"/>
</dbReference>
<name>A0A5N8W4F5_9ACTN</name>
<dbReference type="AlphaFoldDB" id="A0A5N8W4F5"/>
<keyword evidence="10" id="KW-1185">Reference proteome</keyword>
<evidence type="ECO:0000313" key="10">
    <source>
        <dbReference type="Proteomes" id="UP000326979"/>
    </source>
</evidence>
<gene>
    <name evidence="9" type="ORF">FNH04_18180</name>
</gene>
<evidence type="ECO:0000256" key="5">
    <source>
        <dbReference type="ARBA" id="ARBA00022801"/>
    </source>
</evidence>
<keyword evidence="4" id="KW-0479">Metal-binding</keyword>
<dbReference type="Pfam" id="PF01937">
    <property type="entry name" value="ARMT1-like_dom"/>
    <property type="match status" value="1"/>
</dbReference>
<dbReference type="PANTHER" id="PTHR12260">
    <property type="entry name" value="DAMAGE-CONTROL PHOSPHATASE ARMT1"/>
    <property type="match status" value="1"/>
</dbReference>
<dbReference type="InterPro" id="IPR036075">
    <property type="entry name" value="ARMT-1-like_metal-bd_sf"/>
</dbReference>
<comment type="similarity">
    <text evidence="3">Belongs to the damage-control phosphatase family. Sugar phosphate phosphatase III subfamily.</text>
</comment>
<dbReference type="PANTHER" id="PTHR12260:SF6">
    <property type="entry name" value="DAMAGE-CONTROL PHOSPHATASE ARMT1"/>
    <property type="match status" value="1"/>
</dbReference>
<evidence type="ECO:0000256" key="3">
    <source>
        <dbReference type="ARBA" id="ARBA00009519"/>
    </source>
</evidence>
<reference evidence="9 10" key="1">
    <citation type="submission" date="2019-07" db="EMBL/GenBank/DDBJ databases">
        <title>New species of Amycolatopsis and Streptomyces.</title>
        <authorList>
            <person name="Duangmal K."/>
            <person name="Teo W.F.A."/>
            <person name="Lipun K."/>
        </authorList>
    </citation>
    <scope>NUCLEOTIDE SEQUENCE [LARGE SCALE GENOMIC DNA]</scope>
    <source>
        <strain evidence="9 10">TISTR 2346</strain>
    </source>
</reference>
<evidence type="ECO:0000259" key="8">
    <source>
        <dbReference type="Pfam" id="PF01937"/>
    </source>
</evidence>
<organism evidence="9 10">
    <name type="scientific">Streptomyces phyllanthi</name>
    <dbReference type="NCBI Taxonomy" id="1803180"/>
    <lineage>
        <taxon>Bacteria</taxon>
        <taxon>Bacillati</taxon>
        <taxon>Actinomycetota</taxon>
        <taxon>Actinomycetes</taxon>
        <taxon>Kitasatosporales</taxon>
        <taxon>Streptomycetaceae</taxon>
        <taxon>Streptomyces</taxon>
    </lineage>
</organism>
<dbReference type="Gene3D" id="3.40.50.10880">
    <property type="entry name" value="Uncharacterised protein PF01937, DUF89, domain 3"/>
    <property type="match status" value="1"/>
</dbReference>
<evidence type="ECO:0000256" key="2">
    <source>
        <dbReference type="ARBA" id="ARBA00001936"/>
    </source>
</evidence>
<comment type="catalytic activity">
    <reaction evidence="1">
        <text>beta-D-fructose 1-phosphate + H2O = D-fructose + phosphate</text>
        <dbReference type="Rhea" id="RHEA:35603"/>
        <dbReference type="ChEBI" id="CHEBI:15377"/>
        <dbReference type="ChEBI" id="CHEBI:37721"/>
        <dbReference type="ChEBI" id="CHEBI:43474"/>
        <dbReference type="ChEBI" id="CHEBI:138881"/>
    </reaction>
</comment>
<sequence>MPDTAPVILSDDPASFPHSVLAERHPALIRKVRDAFPYGPGEHRALDALLKSAIEGAIEPLDGDAWWESWGVDEYVGRSWFEVPFLWSESYFYRRLLLAVGYFGPGPWQGVDPFRPFKLAELDTPEAAEEIAALDRLADRPVEEQRKALLHGSLWGNRADLGFRIQANDEEDEKAATPELVADDSESLWPLLTGGTLFLVADNAGRELIPDLLLIDHVLRHNSVDRVVLHLKPHPYYVSDATTADTVDAVRHLVTTGTPAGRRLWKAMADGRVEPRAHPFSCGPLPYADMPDDLREEFATADLTVMKGDLNYRRLVGDLLWPPRTPFTSPTAYFPTPVAALRTLKSDVIVGLDAEVEAALVATEEQRWRTSGTHALIQVRGAGTPPRTPAHPMV</sequence>
<dbReference type="OrthoDB" id="146189at2"/>
<keyword evidence="5" id="KW-0378">Hydrolase</keyword>
<dbReference type="RefSeq" id="WP_152785490.1">
    <property type="nucleotide sequence ID" value="NZ_BAABEQ010000016.1"/>
</dbReference>
<dbReference type="GO" id="GO:0006974">
    <property type="term" value="P:DNA damage response"/>
    <property type="evidence" value="ECO:0007669"/>
    <property type="project" value="TreeGrafter"/>
</dbReference>